<gene>
    <name evidence="2" type="ORF">HJO_08924</name>
</gene>
<dbReference type="InterPro" id="IPR051678">
    <property type="entry name" value="AGP_Transferase"/>
</dbReference>
<protein>
    <submittedName>
        <fullName evidence="2">Aminoglycoside phosphotransferase</fullName>
    </submittedName>
</protein>
<dbReference type="Proteomes" id="UP000025171">
    <property type="component" value="Unassembled WGS sequence"/>
</dbReference>
<proteinExistence type="predicted"/>
<accession>A0A059FN89</accession>
<dbReference type="Gene3D" id="3.30.200.20">
    <property type="entry name" value="Phosphorylase Kinase, domain 1"/>
    <property type="match status" value="1"/>
</dbReference>
<dbReference type="STRING" id="1280950.HJO_08924"/>
<evidence type="ECO:0000313" key="3">
    <source>
        <dbReference type="Proteomes" id="UP000025171"/>
    </source>
</evidence>
<dbReference type="InterPro" id="IPR002575">
    <property type="entry name" value="Aminoglycoside_PTrfase"/>
</dbReference>
<evidence type="ECO:0000313" key="2">
    <source>
        <dbReference type="EMBL" id="KCZ92145.1"/>
    </source>
</evidence>
<dbReference type="InterPro" id="IPR011009">
    <property type="entry name" value="Kinase-like_dom_sf"/>
</dbReference>
<sequence length="370" mass="40468">MDAEQLGSDIVQSQRAARFADTTADQWAERLTALIKAQPGTSGPVAVTNVRPVGTAAGGSNGTMLFDASYSESGARQDRALVLRFLPAEGLFHKYDVEGQYALQRELGKAGFPVPEQLWLDSAGDHLKVPGYVMEQVAGNGPPMVWKASGLIAEASPPSRRKMTTSYVAHLAKLHAIDWQAAGLDWLANRAAGANPVEREANWYWDALKWADFEDTVAMFAPVRDWLIAKEPANIDVVLCHGDINLGNYLFKNDAVSAVLDWEMAFLGTPECDLAMINVGDAALQGHVPTPEGALTNAEICAEYERITNRKLRHMDYFELFGSYRATIITTLAMKHYPAAMTDAMRPLYESTLKMCFDRARALGAVAGEV</sequence>
<dbReference type="RefSeq" id="WP_035616312.1">
    <property type="nucleotide sequence ID" value="NZ_ARYK01000004.1"/>
</dbReference>
<dbReference type="AlphaFoldDB" id="A0A059FN89"/>
<dbReference type="OrthoDB" id="3806873at2"/>
<dbReference type="Pfam" id="PF01636">
    <property type="entry name" value="APH"/>
    <property type="match status" value="1"/>
</dbReference>
<keyword evidence="3" id="KW-1185">Reference proteome</keyword>
<dbReference type="EMBL" id="ARYK01000004">
    <property type="protein sequence ID" value="KCZ92145.1"/>
    <property type="molecule type" value="Genomic_DNA"/>
</dbReference>
<organism evidence="2 3">
    <name type="scientific">Hyphomonas johnsonii MHS-2</name>
    <dbReference type="NCBI Taxonomy" id="1280950"/>
    <lineage>
        <taxon>Bacteria</taxon>
        <taxon>Pseudomonadati</taxon>
        <taxon>Pseudomonadota</taxon>
        <taxon>Alphaproteobacteria</taxon>
        <taxon>Hyphomonadales</taxon>
        <taxon>Hyphomonadaceae</taxon>
        <taxon>Hyphomonas</taxon>
    </lineage>
</organism>
<dbReference type="PATRIC" id="fig|1280950.3.peg.1787"/>
<comment type="caution">
    <text evidence="2">The sequence shown here is derived from an EMBL/GenBank/DDBJ whole genome shotgun (WGS) entry which is preliminary data.</text>
</comment>
<keyword evidence="2" id="KW-0808">Transferase</keyword>
<dbReference type="Gene3D" id="3.90.1200.10">
    <property type="match status" value="1"/>
</dbReference>
<dbReference type="SUPFAM" id="SSF56112">
    <property type="entry name" value="Protein kinase-like (PK-like)"/>
    <property type="match status" value="1"/>
</dbReference>
<evidence type="ECO:0000259" key="1">
    <source>
        <dbReference type="Pfam" id="PF01636"/>
    </source>
</evidence>
<dbReference type="InterPro" id="IPR041726">
    <property type="entry name" value="ACAD10_11_N"/>
</dbReference>
<dbReference type="CDD" id="cd05154">
    <property type="entry name" value="ACAD10_11_N-like"/>
    <property type="match status" value="1"/>
</dbReference>
<name>A0A059FN89_9PROT</name>
<dbReference type="PANTHER" id="PTHR21310:SF40">
    <property type="entry name" value="AMINOGLYCOSIDE PHOSPHOTRANSFERASE DOMAIN-CONTAINING PROTEIN-RELATED"/>
    <property type="match status" value="1"/>
</dbReference>
<dbReference type="GO" id="GO:0016740">
    <property type="term" value="F:transferase activity"/>
    <property type="evidence" value="ECO:0007669"/>
    <property type="project" value="UniProtKB-KW"/>
</dbReference>
<dbReference type="PANTHER" id="PTHR21310">
    <property type="entry name" value="AMINOGLYCOSIDE PHOSPHOTRANSFERASE-RELATED-RELATED"/>
    <property type="match status" value="1"/>
</dbReference>
<feature type="domain" description="Aminoglycoside phosphotransferase" evidence="1">
    <location>
        <begin position="79"/>
        <end position="278"/>
    </location>
</feature>
<reference evidence="2 3" key="1">
    <citation type="journal article" date="2014" name="Antonie Van Leeuwenhoek">
        <title>Hyphomonas beringensis sp. nov. and Hyphomonas chukchiensis sp. nov., isolated from surface seawater of the Bering Sea and Chukchi Sea.</title>
        <authorList>
            <person name="Li C."/>
            <person name="Lai Q."/>
            <person name="Li G."/>
            <person name="Dong C."/>
            <person name="Wang J."/>
            <person name="Liao Y."/>
            <person name="Shao Z."/>
        </authorList>
    </citation>
    <scope>NUCLEOTIDE SEQUENCE [LARGE SCALE GENOMIC DNA]</scope>
    <source>
        <strain evidence="2 3">MHS-2</strain>
    </source>
</reference>
<dbReference type="eggNOG" id="COG3173">
    <property type="taxonomic scope" value="Bacteria"/>
</dbReference>